<evidence type="ECO:0000313" key="2">
    <source>
        <dbReference type="EMBL" id="MDA3733711.1"/>
    </source>
</evidence>
<accession>A0AA42J2Z4</accession>
<protein>
    <submittedName>
        <fullName evidence="2">ATP-binding protein</fullName>
    </submittedName>
</protein>
<dbReference type="Proteomes" id="UP001169242">
    <property type="component" value="Unassembled WGS sequence"/>
</dbReference>
<sequence length="137" mass="14953">MNLFYKVDGDDFLLAGEASGKVKNILKKLGIDSTKIRKIAVAMYEAEMNMVIHAHGGTIQVDVLPEKIEVILEDKGPGIPDIDLAMQEGYSTATHEIRELGFGAGMGLPNMKKYSDELKITSIVGEGTKVQLTVFLK</sequence>
<keyword evidence="2" id="KW-0067">ATP-binding</keyword>
<dbReference type="EMBL" id="JAQIFT010000068">
    <property type="protein sequence ID" value="MDA3733711.1"/>
    <property type="molecule type" value="Genomic_DNA"/>
</dbReference>
<name>A0AA42J2Z4_9FIRM</name>
<reference evidence="2" key="1">
    <citation type="journal article" date="2023" name="Int. J. Syst. Evol. Microbiol.">
        <title>&lt;i&gt;Holtiella tumoricola&lt;/i&gt; gen. nov. sp. nov., isolated from a human clinical sample.</title>
        <authorList>
            <person name="Allen-Vercoe E."/>
            <person name="Daigneault M.C."/>
            <person name="Vancuren S.J."/>
            <person name="Cochrane K."/>
            <person name="O'Neal L.L."/>
            <person name="Sankaranarayanan K."/>
            <person name="Lawson P.A."/>
        </authorList>
    </citation>
    <scope>NUCLEOTIDE SEQUENCE</scope>
    <source>
        <strain evidence="2">CC70A</strain>
    </source>
</reference>
<dbReference type="InterPro" id="IPR003594">
    <property type="entry name" value="HATPase_dom"/>
</dbReference>
<dbReference type="SUPFAM" id="SSF55874">
    <property type="entry name" value="ATPase domain of HSP90 chaperone/DNA topoisomerase II/histidine kinase"/>
    <property type="match status" value="1"/>
</dbReference>
<gene>
    <name evidence="2" type="ORF">PBV87_19760</name>
</gene>
<dbReference type="Gene3D" id="3.30.565.10">
    <property type="entry name" value="Histidine kinase-like ATPase, C-terminal domain"/>
    <property type="match status" value="1"/>
</dbReference>
<organism evidence="2 3">
    <name type="scientific">Holtiella tumoricola</name>
    <dbReference type="NCBI Taxonomy" id="3018743"/>
    <lineage>
        <taxon>Bacteria</taxon>
        <taxon>Bacillati</taxon>
        <taxon>Bacillota</taxon>
        <taxon>Clostridia</taxon>
        <taxon>Lachnospirales</taxon>
        <taxon>Cellulosilyticaceae</taxon>
        <taxon>Holtiella</taxon>
    </lineage>
</organism>
<dbReference type="AlphaFoldDB" id="A0AA42J2Z4"/>
<dbReference type="RefSeq" id="WP_053985364.1">
    <property type="nucleotide sequence ID" value="NZ_JAQIFT010000068.1"/>
</dbReference>
<evidence type="ECO:0000259" key="1">
    <source>
        <dbReference type="Pfam" id="PF13581"/>
    </source>
</evidence>
<feature type="domain" description="Histidine kinase/HSP90-like ATPase" evidence="1">
    <location>
        <begin position="21"/>
        <end position="133"/>
    </location>
</feature>
<proteinExistence type="predicted"/>
<keyword evidence="3" id="KW-1185">Reference proteome</keyword>
<dbReference type="InterPro" id="IPR036890">
    <property type="entry name" value="HATPase_C_sf"/>
</dbReference>
<dbReference type="GO" id="GO:0005524">
    <property type="term" value="F:ATP binding"/>
    <property type="evidence" value="ECO:0007669"/>
    <property type="project" value="UniProtKB-KW"/>
</dbReference>
<evidence type="ECO:0000313" key="3">
    <source>
        <dbReference type="Proteomes" id="UP001169242"/>
    </source>
</evidence>
<keyword evidence="2" id="KW-0547">Nucleotide-binding</keyword>
<dbReference type="Pfam" id="PF13581">
    <property type="entry name" value="HATPase_c_2"/>
    <property type="match status" value="1"/>
</dbReference>
<comment type="caution">
    <text evidence="2">The sequence shown here is derived from an EMBL/GenBank/DDBJ whole genome shotgun (WGS) entry which is preliminary data.</text>
</comment>